<proteinExistence type="predicted"/>
<evidence type="ECO:0000313" key="3">
    <source>
        <dbReference type="Proteomes" id="UP000256304"/>
    </source>
</evidence>
<accession>A0A3D9Q167</accession>
<dbReference type="OrthoDB" id="2065751at2"/>
<protein>
    <submittedName>
        <fullName evidence="2">Relaxasome subunit MobC</fullName>
    </submittedName>
</protein>
<dbReference type="InterPro" id="IPR024215">
    <property type="entry name" value="DUF3847"/>
</dbReference>
<dbReference type="Proteomes" id="UP000256304">
    <property type="component" value="Unassembled WGS sequence"/>
</dbReference>
<organism evidence="2 3">
    <name type="scientific">Paenibacillus taihuensis</name>
    <dbReference type="NCBI Taxonomy" id="1156355"/>
    <lineage>
        <taxon>Bacteria</taxon>
        <taxon>Bacillati</taxon>
        <taxon>Bacillota</taxon>
        <taxon>Bacilli</taxon>
        <taxon>Bacillales</taxon>
        <taxon>Paenibacillaceae</taxon>
        <taxon>Paenibacillus</taxon>
    </lineage>
</organism>
<dbReference type="RefSeq" id="WP_116192895.1">
    <property type="nucleotide sequence ID" value="NZ_QTTN01000080.1"/>
</dbReference>
<evidence type="ECO:0000256" key="1">
    <source>
        <dbReference type="SAM" id="Coils"/>
    </source>
</evidence>
<comment type="caution">
    <text evidence="2">The sequence shown here is derived from an EMBL/GenBank/DDBJ whole genome shotgun (WGS) entry which is preliminary data.</text>
</comment>
<keyword evidence="3" id="KW-1185">Reference proteome</keyword>
<feature type="coiled-coil region" evidence="1">
    <location>
        <begin position="18"/>
        <end position="45"/>
    </location>
</feature>
<dbReference type="EMBL" id="QTTN01000080">
    <property type="protein sequence ID" value="REE54714.1"/>
    <property type="molecule type" value="Genomic_DNA"/>
</dbReference>
<evidence type="ECO:0000313" key="2">
    <source>
        <dbReference type="EMBL" id="REE54714.1"/>
    </source>
</evidence>
<keyword evidence="1" id="KW-0175">Coiled coil</keyword>
<dbReference type="Pfam" id="PF12958">
    <property type="entry name" value="DUF3847"/>
    <property type="match status" value="1"/>
</dbReference>
<name>A0A3D9Q167_9BACL</name>
<reference evidence="2 3" key="1">
    <citation type="submission" date="2018-08" db="EMBL/GenBank/DDBJ databases">
        <title>Genomic Encyclopedia of Type Strains, Phase III (KMG-III): the genomes of soil and plant-associated and newly described type strains.</title>
        <authorList>
            <person name="Whitman W."/>
        </authorList>
    </citation>
    <scope>NUCLEOTIDE SEQUENCE [LARGE SCALE GENOMIC DNA]</scope>
    <source>
        <strain evidence="2 3">CGMCC 1.10966</strain>
    </source>
</reference>
<sequence>MSGTPNEAPGRKSPDAQLAEIEKKMQQLKAKKQQIQNRISLKERKERTRRLIQVGAIFEKEFPKLAEVSLEDVSKVASELHKLLIKSREASGSEPQQR</sequence>
<dbReference type="AlphaFoldDB" id="A0A3D9Q167"/>
<gene>
    <name evidence="2" type="ORF">A8990_1801</name>
</gene>